<evidence type="ECO:0000259" key="1">
    <source>
        <dbReference type="Pfam" id="PF13087"/>
    </source>
</evidence>
<dbReference type="Pfam" id="PF13087">
    <property type="entry name" value="AAA_12"/>
    <property type="match status" value="1"/>
</dbReference>
<feature type="non-terminal residue" evidence="2">
    <location>
        <position position="1"/>
    </location>
</feature>
<dbReference type="EMBL" id="AJWZ01008302">
    <property type="protein sequence ID" value="EKC54481.1"/>
    <property type="molecule type" value="Genomic_DNA"/>
</dbReference>
<dbReference type="InterPro" id="IPR041679">
    <property type="entry name" value="DNA2/NAM7-like_C"/>
</dbReference>
<feature type="domain" description="DNA2/NAM7 helicase-like C-terminal" evidence="1">
    <location>
        <begin position="5"/>
        <end position="51"/>
    </location>
</feature>
<evidence type="ECO:0000313" key="2">
    <source>
        <dbReference type="EMBL" id="EKC54481.1"/>
    </source>
</evidence>
<reference evidence="2" key="1">
    <citation type="journal article" date="2013" name="Environ. Microbiol.">
        <title>Microbiota from the distal guts of lean and obese adolescents exhibit partial functional redundancy besides clear differences in community structure.</title>
        <authorList>
            <person name="Ferrer M."/>
            <person name="Ruiz A."/>
            <person name="Lanza F."/>
            <person name="Haange S.B."/>
            <person name="Oberbach A."/>
            <person name="Till H."/>
            <person name="Bargiela R."/>
            <person name="Campoy C."/>
            <person name="Segura M.T."/>
            <person name="Richter M."/>
            <person name="von Bergen M."/>
            <person name="Seifert J."/>
            <person name="Suarez A."/>
        </authorList>
    </citation>
    <scope>NUCLEOTIDE SEQUENCE</scope>
</reference>
<name>K1T4Z2_9ZZZZ</name>
<dbReference type="Gene3D" id="3.40.50.300">
    <property type="entry name" value="P-loop containing nucleotide triphosphate hydrolases"/>
    <property type="match status" value="1"/>
</dbReference>
<protein>
    <recommendedName>
        <fullName evidence="1">DNA2/NAM7 helicase-like C-terminal domain-containing protein</fullName>
    </recommendedName>
</protein>
<dbReference type="SUPFAM" id="SSF52540">
    <property type="entry name" value="P-loop containing nucleoside triphosphate hydrolases"/>
    <property type="match status" value="1"/>
</dbReference>
<gene>
    <name evidence="2" type="ORF">OBE_12065</name>
</gene>
<proteinExistence type="predicted"/>
<sequence>THPDKTIAVITPFVNQRNEIQEELNQSGITNVDCGTVHAFQGDEKQEIIFS</sequence>
<dbReference type="AlphaFoldDB" id="K1T4Z2"/>
<organism evidence="2">
    <name type="scientific">human gut metagenome</name>
    <dbReference type="NCBI Taxonomy" id="408170"/>
    <lineage>
        <taxon>unclassified sequences</taxon>
        <taxon>metagenomes</taxon>
        <taxon>organismal metagenomes</taxon>
    </lineage>
</organism>
<dbReference type="InterPro" id="IPR027417">
    <property type="entry name" value="P-loop_NTPase"/>
</dbReference>
<comment type="caution">
    <text evidence="2">The sequence shown here is derived from an EMBL/GenBank/DDBJ whole genome shotgun (WGS) entry which is preliminary data.</text>
</comment>
<accession>K1T4Z2</accession>